<feature type="compositionally biased region" description="Polar residues" evidence="1">
    <location>
        <begin position="699"/>
        <end position="710"/>
    </location>
</feature>
<feature type="transmembrane region" description="Helical" evidence="2">
    <location>
        <begin position="412"/>
        <end position="435"/>
    </location>
</feature>
<evidence type="ECO:0000313" key="4">
    <source>
        <dbReference type="EMBL" id="KAF2010189.1"/>
    </source>
</evidence>
<name>A0A6A5XBB0_9PLEO</name>
<protein>
    <recommendedName>
        <fullName evidence="6">Integral membrane protein</fullName>
    </recommendedName>
</protein>
<feature type="transmembrane region" description="Helical" evidence="2">
    <location>
        <begin position="120"/>
        <end position="136"/>
    </location>
</feature>
<dbReference type="AlphaFoldDB" id="A0A6A5XBB0"/>
<evidence type="ECO:0000256" key="1">
    <source>
        <dbReference type="SAM" id="MobiDB-lite"/>
    </source>
</evidence>
<dbReference type="RefSeq" id="XP_033378528.1">
    <property type="nucleotide sequence ID" value="XM_033529416.1"/>
</dbReference>
<gene>
    <name evidence="4" type="ORF">BU24DRAFT_428209</name>
</gene>
<feature type="region of interest" description="Disordered" evidence="1">
    <location>
        <begin position="692"/>
        <end position="764"/>
    </location>
</feature>
<evidence type="ECO:0000256" key="2">
    <source>
        <dbReference type="SAM" id="Phobius"/>
    </source>
</evidence>
<feature type="signal peptide" evidence="3">
    <location>
        <begin position="1"/>
        <end position="18"/>
    </location>
</feature>
<keyword evidence="2" id="KW-0472">Membrane</keyword>
<dbReference type="OrthoDB" id="3021074at2759"/>
<feature type="transmembrane region" description="Helical" evidence="2">
    <location>
        <begin position="143"/>
        <end position="168"/>
    </location>
</feature>
<feature type="transmembrane region" description="Helical" evidence="2">
    <location>
        <begin position="480"/>
        <end position="498"/>
    </location>
</feature>
<dbReference type="Proteomes" id="UP000799778">
    <property type="component" value="Unassembled WGS sequence"/>
</dbReference>
<keyword evidence="5" id="KW-1185">Reference proteome</keyword>
<dbReference type="GeneID" id="54286813"/>
<sequence>MFSHFLLSILIFSVSVVSGPLLYENDNILGANWTNGSLDQEEGYGVHPWKEWSPAGNASQPVNLTILPDNIAALIFPVPLNDTGPQNIAARFALARTILSNEYNSGGIGCMYPLSGSYDFLTRVLFYLLMFFALLYRRHSWVAVAALGTAMTYSATTAVHALALLTQFGWHNGRPNPESSKDYGDTDILGTYPILLTALVMVTPILNWSANVRRDKAQIILILWGMLSFAALVPVMVYISQTAGGTDFRSWSLNGMGALMLCPRSVAEDNLDCALTSYPTRKQYEQCECIDFCALLGPTAPMRHGASMVPMFTHPFIIDLSNNTVFMFVNYWSQALAAMIVCFGGIQLILNFFNLREMRDLFLRMFYKPGLTTLMRIGRAKSTSAILVNHDVDSFRSARASPWFMVVKTIAALYYLLGVFIGFISPLILLVIIGVVETGIFLAPESEENDAVGAWSPWVGAAIIILVAIVLHFQDHWQHLLRVFGYWFLRIAGFGGLVEKLEEQRPEPPSKNVGVLTRIRNFFTHLFKCSVYGAFCTVRSTLKEYNSWLRAPPPHPQLCGCDRCIEYRNLIRKTRELDDHANTCPCDKCYAFRDQVDNLTKDHDSIDGGNIRKVKKCGCEMCSLQREQAHWKRRIVDQRPCEHCEPEYEAISNPAGKPADDVKYESRGYQTLGIRLWRRFDRVMINLLEEADNQRRQRPSQTSIKPSPTVGTEMITMPASPKSAASVSPPVSPRSSIASVRSQPSNPPAPAASSSTSRINQTTP</sequence>
<keyword evidence="2" id="KW-0812">Transmembrane</keyword>
<evidence type="ECO:0000313" key="5">
    <source>
        <dbReference type="Proteomes" id="UP000799778"/>
    </source>
</evidence>
<organism evidence="4 5">
    <name type="scientific">Aaosphaeria arxii CBS 175.79</name>
    <dbReference type="NCBI Taxonomy" id="1450172"/>
    <lineage>
        <taxon>Eukaryota</taxon>
        <taxon>Fungi</taxon>
        <taxon>Dikarya</taxon>
        <taxon>Ascomycota</taxon>
        <taxon>Pezizomycotina</taxon>
        <taxon>Dothideomycetes</taxon>
        <taxon>Pleosporomycetidae</taxon>
        <taxon>Pleosporales</taxon>
        <taxon>Pleosporales incertae sedis</taxon>
        <taxon>Aaosphaeria</taxon>
    </lineage>
</organism>
<accession>A0A6A5XBB0</accession>
<keyword evidence="2" id="KW-1133">Transmembrane helix</keyword>
<feature type="transmembrane region" description="Helical" evidence="2">
    <location>
        <begin position="188"/>
        <end position="207"/>
    </location>
</feature>
<feature type="transmembrane region" description="Helical" evidence="2">
    <location>
        <begin position="455"/>
        <end position="473"/>
    </location>
</feature>
<keyword evidence="3" id="KW-0732">Signal</keyword>
<feature type="compositionally biased region" description="Low complexity" evidence="1">
    <location>
        <begin position="718"/>
        <end position="744"/>
    </location>
</feature>
<feature type="transmembrane region" description="Helical" evidence="2">
    <location>
        <begin position="219"/>
        <end position="239"/>
    </location>
</feature>
<proteinExistence type="predicted"/>
<dbReference type="EMBL" id="ML978077">
    <property type="protein sequence ID" value="KAF2010189.1"/>
    <property type="molecule type" value="Genomic_DNA"/>
</dbReference>
<feature type="transmembrane region" description="Helical" evidence="2">
    <location>
        <begin position="331"/>
        <end position="355"/>
    </location>
</feature>
<evidence type="ECO:0000256" key="3">
    <source>
        <dbReference type="SAM" id="SignalP"/>
    </source>
</evidence>
<feature type="chain" id="PRO_5025674886" description="Integral membrane protein" evidence="3">
    <location>
        <begin position="19"/>
        <end position="764"/>
    </location>
</feature>
<evidence type="ECO:0008006" key="6">
    <source>
        <dbReference type="Google" id="ProtNLM"/>
    </source>
</evidence>
<reference evidence="4" key="1">
    <citation type="journal article" date="2020" name="Stud. Mycol.">
        <title>101 Dothideomycetes genomes: a test case for predicting lifestyles and emergence of pathogens.</title>
        <authorList>
            <person name="Haridas S."/>
            <person name="Albert R."/>
            <person name="Binder M."/>
            <person name="Bloem J."/>
            <person name="Labutti K."/>
            <person name="Salamov A."/>
            <person name="Andreopoulos B."/>
            <person name="Baker S."/>
            <person name="Barry K."/>
            <person name="Bills G."/>
            <person name="Bluhm B."/>
            <person name="Cannon C."/>
            <person name="Castanera R."/>
            <person name="Culley D."/>
            <person name="Daum C."/>
            <person name="Ezra D."/>
            <person name="Gonzalez J."/>
            <person name="Henrissat B."/>
            <person name="Kuo A."/>
            <person name="Liang C."/>
            <person name="Lipzen A."/>
            <person name="Lutzoni F."/>
            <person name="Magnuson J."/>
            <person name="Mondo S."/>
            <person name="Nolan M."/>
            <person name="Ohm R."/>
            <person name="Pangilinan J."/>
            <person name="Park H.-J."/>
            <person name="Ramirez L."/>
            <person name="Alfaro M."/>
            <person name="Sun H."/>
            <person name="Tritt A."/>
            <person name="Yoshinaga Y."/>
            <person name="Zwiers L.-H."/>
            <person name="Turgeon B."/>
            <person name="Goodwin S."/>
            <person name="Spatafora J."/>
            <person name="Crous P."/>
            <person name="Grigoriev I."/>
        </authorList>
    </citation>
    <scope>NUCLEOTIDE SEQUENCE</scope>
    <source>
        <strain evidence="4">CBS 175.79</strain>
    </source>
</reference>